<dbReference type="PANTHER" id="PTHR42643:SF30">
    <property type="entry name" value="IONOTROPIC RECEPTOR 40A-RELATED"/>
    <property type="match status" value="1"/>
</dbReference>
<dbReference type="Pfam" id="PF00497">
    <property type="entry name" value="SBP_bac_3"/>
    <property type="match status" value="1"/>
</dbReference>
<dbReference type="KEGG" id="scac:106083778"/>
<evidence type="ECO:0000256" key="6">
    <source>
        <dbReference type="ARBA" id="ARBA00023170"/>
    </source>
</evidence>
<dbReference type="GO" id="GO:0005886">
    <property type="term" value="C:plasma membrane"/>
    <property type="evidence" value="ECO:0007669"/>
    <property type="project" value="UniProtKB-SubCell"/>
</dbReference>
<dbReference type="STRING" id="35570.A0A1I8P5A9"/>
<evidence type="ECO:0000256" key="2">
    <source>
        <dbReference type="ARBA" id="ARBA00022475"/>
    </source>
</evidence>
<evidence type="ECO:0000256" key="4">
    <source>
        <dbReference type="ARBA" id="ARBA00022989"/>
    </source>
</evidence>
<dbReference type="VEuPathDB" id="VectorBase:SCAU004912"/>
<feature type="chain" id="PRO_5009326031" description="Solute-binding protein family 3/N-terminal domain-containing protein" evidence="9">
    <location>
        <begin position="21"/>
        <end position="807"/>
    </location>
</feature>
<reference evidence="11" key="1">
    <citation type="submission" date="2020-05" db="UniProtKB">
        <authorList>
            <consortium name="EnsemblMetazoa"/>
        </authorList>
    </citation>
    <scope>IDENTIFICATION</scope>
    <source>
        <strain evidence="11">USDA</strain>
    </source>
</reference>
<keyword evidence="12" id="KW-1185">Reference proteome</keyword>
<name>A0A1I8P5A9_STOCA</name>
<accession>A0A1I8P5A9</accession>
<comment type="subcellular location">
    <subcellularLocation>
        <location evidence="1">Cell membrane</location>
        <topology evidence="1">Multi-pass membrane protein</topology>
    </subcellularLocation>
</comment>
<dbReference type="PANTHER" id="PTHR42643">
    <property type="entry name" value="IONOTROPIC RECEPTOR 20A-RELATED"/>
    <property type="match status" value="1"/>
</dbReference>
<organism evidence="11 12">
    <name type="scientific">Stomoxys calcitrans</name>
    <name type="common">Stable fly</name>
    <name type="synonym">Conops calcitrans</name>
    <dbReference type="NCBI Taxonomy" id="35570"/>
    <lineage>
        <taxon>Eukaryota</taxon>
        <taxon>Metazoa</taxon>
        <taxon>Ecdysozoa</taxon>
        <taxon>Arthropoda</taxon>
        <taxon>Hexapoda</taxon>
        <taxon>Insecta</taxon>
        <taxon>Pterygota</taxon>
        <taxon>Neoptera</taxon>
        <taxon>Endopterygota</taxon>
        <taxon>Diptera</taxon>
        <taxon>Brachycera</taxon>
        <taxon>Muscomorpha</taxon>
        <taxon>Muscoidea</taxon>
        <taxon>Muscidae</taxon>
        <taxon>Stomoxys</taxon>
    </lineage>
</organism>
<evidence type="ECO:0000256" key="8">
    <source>
        <dbReference type="SAM" id="Phobius"/>
    </source>
</evidence>
<keyword evidence="6" id="KW-0675">Receptor</keyword>
<dbReference type="EnsemblMetazoa" id="SCAU004912-RA">
    <property type="protein sequence ID" value="SCAU004912-PA"/>
    <property type="gene ID" value="SCAU004912"/>
</dbReference>
<keyword evidence="2" id="KW-1003">Cell membrane</keyword>
<dbReference type="Proteomes" id="UP000095300">
    <property type="component" value="Unassembled WGS sequence"/>
</dbReference>
<evidence type="ECO:0000256" key="9">
    <source>
        <dbReference type="SAM" id="SignalP"/>
    </source>
</evidence>
<evidence type="ECO:0000259" key="10">
    <source>
        <dbReference type="Pfam" id="PF00497"/>
    </source>
</evidence>
<proteinExistence type="predicted"/>
<feature type="transmembrane region" description="Helical" evidence="8">
    <location>
        <begin position="765"/>
        <end position="790"/>
    </location>
</feature>
<keyword evidence="7" id="KW-0325">Glycoprotein</keyword>
<evidence type="ECO:0000256" key="7">
    <source>
        <dbReference type="ARBA" id="ARBA00023180"/>
    </source>
</evidence>
<dbReference type="InterPro" id="IPR001638">
    <property type="entry name" value="Solute-binding_3/MltF_N"/>
</dbReference>
<keyword evidence="9" id="KW-0732">Signal</keyword>
<dbReference type="AlphaFoldDB" id="A0A1I8P5A9"/>
<feature type="signal peptide" evidence="9">
    <location>
        <begin position="1"/>
        <end position="20"/>
    </location>
</feature>
<keyword evidence="5 8" id="KW-0472">Membrane</keyword>
<sequence>MSSFLWLLLVLSLKLECANAQGFGINLIKVPDDDQGQIICTTALLKKYFHSDEPLSGFVLHVSITLAAGHLQNSLLHAFHSEPQYPWSIVVKEVHKRSSLQVLSTGFVLHEKPQCYFMVIENIDDEDMDEIFENWKSNVNWNPLAQFVVYLSSVEETAEEMTDIMTEILLNFMNKKIYNVNIIGQNEEESYYYGKSVFPYHPDNNCGNRVITIETLDLCDFQEGDKEEEYDEEEDHDEVGGMESERLNHETQIEIGGKINGKEMDSSGTITTEHRSKIQNRFLKEENTVRATIYQEFAHQFDVEFVEATNLNIPATSNLGMTDEVEKPEESPQFYIEEMYRALFLDKFPKDLSGCPLAAAYRPWEPYIFNEAQRDASKVTPGQNPMDDNLDGDYVGASDEDVVDYKSYEDQLNSDGDTTIRSVEIRLNGIEYKMVQTIGERLHIRINMQVENKNVYHLFQQLIDGDIEMVIGGIDEDPSISQYVSSTIPYHQDDLTWCVAKARRSYNLFSFVATFDETAWILTLIFILTVSFSITISRRFLKLRLHCLKSYLSTNMYIMGVILSQAINLPRIPTSLQICFGTTFFMGLIFSNVYQSFLISTLTTPKLSHQISHTEEIFANRMDVMGSVDNVRHLSKEGEVFRYVREHFHMCYNIEECLHRAAMDPNLAVAVSRQHSFYNPRIPRDNLYCFDRNENIYIYLVTMLLPKKFHLLHKINPVIQHIIESGHMHKWARDLDMRRKIVEEIQRAHGEPFKRLMLHQVAGPFAFSGVLLLFAMCVFLMEHFIFWLVVHRRTRLRIFKYMHRKLM</sequence>
<keyword evidence="4 8" id="KW-1133">Transmembrane helix</keyword>
<keyword evidence="3 8" id="KW-0812">Transmembrane</keyword>
<evidence type="ECO:0000313" key="11">
    <source>
        <dbReference type="EnsemblMetazoa" id="SCAU004912-PA"/>
    </source>
</evidence>
<dbReference type="Gene3D" id="1.10.287.70">
    <property type="match status" value="1"/>
</dbReference>
<evidence type="ECO:0000256" key="3">
    <source>
        <dbReference type="ARBA" id="ARBA00022692"/>
    </source>
</evidence>
<feature type="transmembrane region" description="Helical" evidence="8">
    <location>
        <begin position="518"/>
        <end position="536"/>
    </location>
</feature>
<dbReference type="SUPFAM" id="SSF53850">
    <property type="entry name" value="Periplasmic binding protein-like II"/>
    <property type="match status" value="1"/>
</dbReference>
<dbReference type="OrthoDB" id="6614738at2759"/>
<protein>
    <recommendedName>
        <fullName evidence="10">Solute-binding protein family 3/N-terminal domain-containing protein</fullName>
    </recommendedName>
</protein>
<feature type="domain" description="Solute-binding protein family 3/N-terminal" evidence="10">
    <location>
        <begin position="426"/>
        <end position="730"/>
    </location>
</feature>
<dbReference type="InterPro" id="IPR052192">
    <property type="entry name" value="Insect_Ionotropic_Sensory_Rcpt"/>
</dbReference>
<evidence type="ECO:0000256" key="5">
    <source>
        <dbReference type="ARBA" id="ARBA00023136"/>
    </source>
</evidence>
<gene>
    <name evidence="11" type="primary">106083778</name>
</gene>
<evidence type="ECO:0000313" key="12">
    <source>
        <dbReference type="Proteomes" id="UP000095300"/>
    </source>
</evidence>
<evidence type="ECO:0000256" key="1">
    <source>
        <dbReference type="ARBA" id="ARBA00004651"/>
    </source>
</evidence>